<dbReference type="Gene3D" id="3.30.720.110">
    <property type="match status" value="1"/>
</dbReference>
<feature type="domain" description="VOC" evidence="1">
    <location>
        <begin position="8"/>
        <end position="134"/>
    </location>
</feature>
<protein>
    <recommendedName>
        <fullName evidence="1">VOC domain-containing protein</fullName>
    </recommendedName>
</protein>
<reference evidence="3" key="1">
    <citation type="submission" date="2016-12" db="EMBL/GenBank/DDBJ databases">
        <authorList>
            <person name="Herbold C."/>
        </authorList>
    </citation>
    <scope>NUCLEOTIDE SEQUENCE [LARGE SCALE GENOMIC DNA]</scope>
</reference>
<evidence type="ECO:0000259" key="1">
    <source>
        <dbReference type="PROSITE" id="PS51819"/>
    </source>
</evidence>
<dbReference type="Pfam" id="PF00903">
    <property type="entry name" value="Glyoxalase"/>
    <property type="match status" value="1"/>
</dbReference>
<dbReference type="Proteomes" id="UP000232412">
    <property type="component" value="Unassembled WGS sequence"/>
</dbReference>
<name>A0A2H1EGM8_9ARCH</name>
<proteinExistence type="predicted"/>
<dbReference type="RefSeq" id="WP_101009670.1">
    <property type="nucleotide sequence ID" value="NZ_FRFC01000003.1"/>
</dbReference>
<dbReference type="InterPro" id="IPR029068">
    <property type="entry name" value="Glyas_Bleomycin-R_OHBP_Dase"/>
</dbReference>
<dbReference type="InterPro" id="IPR004360">
    <property type="entry name" value="Glyas_Fos-R_dOase_dom"/>
</dbReference>
<dbReference type="EMBL" id="FRFC01000003">
    <property type="protein sequence ID" value="SHO45574.1"/>
    <property type="molecule type" value="Genomic_DNA"/>
</dbReference>
<dbReference type="SUPFAM" id="SSF54593">
    <property type="entry name" value="Glyoxalase/Bleomycin resistance protein/Dihydroxybiphenyl dioxygenase"/>
    <property type="match status" value="1"/>
</dbReference>
<accession>A0A2H1EGM8</accession>
<gene>
    <name evidence="2" type="ORF">NSIN_20703</name>
</gene>
<dbReference type="OrthoDB" id="144489at2157"/>
<dbReference type="AlphaFoldDB" id="A0A2H1EGM8"/>
<evidence type="ECO:0000313" key="3">
    <source>
        <dbReference type="Proteomes" id="UP000232412"/>
    </source>
</evidence>
<dbReference type="Gene3D" id="3.30.720.120">
    <property type="match status" value="1"/>
</dbReference>
<dbReference type="PANTHER" id="PTHR34109">
    <property type="entry name" value="BNAUNNG04460D PROTEIN-RELATED"/>
    <property type="match status" value="1"/>
</dbReference>
<dbReference type="CDD" id="cd07246">
    <property type="entry name" value="VOC_like"/>
    <property type="match status" value="1"/>
</dbReference>
<dbReference type="PANTHER" id="PTHR34109:SF1">
    <property type="entry name" value="VOC DOMAIN-CONTAINING PROTEIN"/>
    <property type="match status" value="1"/>
</dbReference>
<keyword evidence="3" id="KW-1185">Reference proteome</keyword>
<sequence length="156" mass="17104">MTKPIPDGYHSITPTLTIRDTSSAIEFYKKAFGATEVSRFLGPDGKTIIHAEIKIGDSFVMLGEENPQMGMLSPKSTGSTSSGIFLYVDDVDAVFNKAISAGAKAKMPVTDMFWGDRFASVEDPYGHAWAIATHKKDMTHEEIKKAGEAFFKNMCK</sequence>
<evidence type="ECO:0000313" key="2">
    <source>
        <dbReference type="EMBL" id="SHO45574.1"/>
    </source>
</evidence>
<dbReference type="InterPro" id="IPR037523">
    <property type="entry name" value="VOC_core"/>
</dbReference>
<organism evidence="2 3">
    <name type="scientific">Nitrosotalea sinensis</name>
    <dbReference type="NCBI Taxonomy" id="1499975"/>
    <lineage>
        <taxon>Archaea</taxon>
        <taxon>Nitrososphaerota</taxon>
        <taxon>Nitrososphaeria</taxon>
        <taxon>Nitrosotaleales</taxon>
        <taxon>Nitrosotaleaceae</taxon>
        <taxon>Nitrosotalea</taxon>
    </lineage>
</organism>
<dbReference type="PROSITE" id="PS51819">
    <property type="entry name" value="VOC"/>
    <property type="match status" value="1"/>
</dbReference>